<keyword evidence="5" id="KW-1185">Reference proteome</keyword>
<protein>
    <recommendedName>
        <fullName evidence="3">DUF6533 domain-containing protein</fullName>
    </recommendedName>
</protein>
<feature type="transmembrane region" description="Helical" evidence="2">
    <location>
        <begin position="194"/>
        <end position="213"/>
    </location>
</feature>
<evidence type="ECO:0000259" key="3">
    <source>
        <dbReference type="Pfam" id="PF20151"/>
    </source>
</evidence>
<dbReference type="OrthoDB" id="3350812at2759"/>
<accession>A0A0H2RCZ7</accession>
<evidence type="ECO:0000313" key="5">
    <source>
        <dbReference type="Proteomes" id="UP000053477"/>
    </source>
</evidence>
<dbReference type="InterPro" id="IPR045340">
    <property type="entry name" value="DUF6533"/>
</dbReference>
<feature type="transmembrane region" description="Helical" evidence="2">
    <location>
        <begin position="88"/>
        <end position="109"/>
    </location>
</feature>
<keyword evidence="2" id="KW-0472">Membrane</keyword>
<dbReference type="EMBL" id="KQ086049">
    <property type="protein sequence ID" value="KLO09659.1"/>
    <property type="molecule type" value="Genomic_DNA"/>
</dbReference>
<reference evidence="4 5" key="1">
    <citation type="submission" date="2015-04" db="EMBL/GenBank/DDBJ databases">
        <title>Complete genome sequence of Schizopora paradoxa KUC8140, a cosmopolitan wood degrader in East Asia.</title>
        <authorList>
            <consortium name="DOE Joint Genome Institute"/>
            <person name="Min B."/>
            <person name="Park H."/>
            <person name="Jang Y."/>
            <person name="Kim J.-J."/>
            <person name="Kim K.H."/>
            <person name="Pangilinan J."/>
            <person name="Lipzen A."/>
            <person name="Riley R."/>
            <person name="Grigoriev I.V."/>
            <person name="Spatafora J.W."/>
            <person name="Choi I.-G."/>
        </authorList>
    </citation>
    <scope>NUCLEOTIDE SEQUENCE [LARGE SCALE GENOMIC DNA]</scope>
    <source>
        <strain evidence="4 5">KUC8140</strain>
    </source>
</reference>
<feature type="transmembrane region" description="Helical" evidence="2">
    <location>
        <begin position="121"/>
        <end position="141"/>
    </location>
</feature>
<dbReference type="Proteomes" id="UP000053477">
    <property type="component" value="Unassembled WGS sequence"/>
</dbReference>
<feature type="region of interest" description="Disordered" evidence="1">
    <location>
        <begin position="275"/>
        <end position="305"/>
    </location>
</feature>
<evidence type="ECO:0000313" key="4">
    <source>
        <dbReference type="EMBL" id="KLO09659.1"/>
    </source>
</evidence>
<dbReference type="AlphaFoldDB" id="A0A0H2RCZ7"/>
<sequence>MSTNGFDLLFSELAQAVNVKYVFVSAEVLLFYDTILNFTSEKALIWSQRWSFAKTLYIIARYGCFIDAAIAIVYSFSPSLSVKSCQILFQVANWLMTTGIHLCQVILLLRTYAVCFRNRFILVYLCVIQLAALVACGVQLYKINLSVVCDKGLLANYCIIMVVELNFFCVMVVKGFSLWRRESTPLIRTLYRDGAVYFVILFLVALLNVVFVVKSSDTPYFYIATEHERIFHSILASRVILNVRKAAAVNVDNLSSTKVSKSLKFRDIFGESVEFSSGGAAPQDSLFADEEDDRDNWGSNSIPDV</sequence>
<dbReference type="Pfam" id="PF20151">
    <property type="entry name" value="DUF6533"/>
    <property type="match status" value="1"/>
</dbReference>
<feature type="domain" description="DUF6533" evidence="3">
    <location>
        <begin position="21"/>
        <end position="65"/>
    </location>
</feature>
<keyword evidence="2" id="KW-1133">Transmembrane helix</keyword>
<organism evidence="4 5">
    <name type="scientific">Schizopora paradoxa</name>
    <dbReference type="NCBI Taxonomy" id="27342"/>
    <lineage>
        <taxon>Eukaryota</taxon>
        <taxon>Fungi</taxon>
        <taxon>Dikarya</taxon>
        <taxon>Basidiomycota</taxon>
        <taxon>Agaricomycotina</taxon>
        <taxon>Agaricomycetes</taxon>
        <taxon>Hymenochaetales</taxon>
        <taxon>Schizoporaceae</taxon>
        <taxon>Schizopora</taxon>
    </lineage>
</organism>
<dbReference type="InParanoid" id="A0A0H2RCZ7"/>
<gene>
    <name evidence="4" type="ORF">SCHPADRAFT_556724</name>
</gene>
<name>A0A0H2RCZ7_9AGAM</name>
<evidence type="ECO:0000256" key="1">
    <source>
        <dbReference type="SAM" id="MobiDB-lite"/>
    </source>
</evidence>
<evidence type="ECO:0000256" key="2">
    <source>
        <dbReference type="SAM" id="Phobius"/>
    </source>
</evidence>
<keyword evidence="2" id="KW-0812">Transmembrane</keyword>
<proteinExistence type="predicted"/>
<feature type="transmembrane region" description="Helical" evidence="2">
    <location>
        <begin position="153"/>
        <end position="173"/>
    </location>
</feature>
<feature type="transmembrane region" description="Helical" evidence="2">
    <location>
        <begin position="59"/>
        <end position="76"/>
    </location>
</feature>